<keyword evidence="2" id="KW-0812">Transmembrane</keyword>
<keyword evidence="4" id="KW-1185">Reference proteome</keyword>
<dbReference type="SUPFAM" id="SSF52317">
    <property type="entry name" value="Class I glutamine amidotransferase-like"/>
    <property type="match status" value="1"/>
</dbReference>
<dbReference type="InterPro" id="IPR029062">
    <property type="entry name" value="Class_I_gatase-like"/>
</dbReference>
<dbReference type="EMBL" id="QGLE01000006">
    <property type="protein sequence ID" value="PWR22693.1"/>
    <property type="molecule type" value="Genomic_DNA"/>
</dbReference>
<evidence type="ECO:0000256" key="1">
    <source>
        <dbReference type="SAM" id="MobiDB-lite"/>
    </source>
</evidence>
<evidence type="ECO:0000313" key="4">
    <source>
        <dbReference type="Proteomes" id="UP000245461"/>
    </source>
</evidence>
<dbReference type="PANTHER" id="PTHR37947:SF1">
    <property type="entry name" value="BLL2462 PROTEIN"/>
    <property type="match status" value="1"/>
</dbReference>
<protein>
    <recommendedName>
        <fullName evidence="5">Glutamine amidotransferase domain-containing protein</fullName>
    </recommendedName>
</protein>
<dbReference type="PANTHER" id="PTHR37947">
    <property type="entry name" value="BLL2462 PROTEIN"/>
    <property type="match status" value="1"/>
</dbReference>
<proteinExistence type="predicted"/>
<gene>
    <name evidence="3" type="ORF">DKG74_12575</name>
</gene>
<keyword evidence="2" id="KW-0472">Membrane</keyword>
<reference evidence="3 4" key="1">
    <citation type="submission" date="2018-05" db="EMBL/GenBank/DDBJ databases">
        <title>Zavarzinia sp. HR-AS.</title>
        <authorList>
            <person name="Lee Y."/>
            <person name="Jeon C.O."/>
        </authorList>
    </citation>
    <scope>NUCLEOTIDE SEQUENCE [LARGE SCALE GENOMIC DNA]</scope>
    <source>
        <strain evidence="3 4">HR-AS</strain>
    </source>
</reference>
<feature type="transmembrane region" description="Helical" evidence="2">
    <location>
        <begin position="663"/>
        <end position="682"/>
    </location>
</feature>
<sequence>MSIGIDASPLVPLWLIAAAALLLAVPTGLALWRRGRGAFLRLLLGLALLAVLVNPIASEEKRRPLDDILLLAVDRSPSQQIGTRPAETEAALTALRQKLARLQGIELREVSVGADPVGTLLMGAVGQALADIPRDRLAGVIALSDGRATDAESPPPGLAAPFHLLATGKPGERDRRVTILEAPSYAVIDKEVSIRLRVDDAEAGERIAGIPARVTIAADGRPPVTREVPVGTPVTIGVTPKKRGPNIFEIAVAPGPAELTPANNTAIVSINGIRDRLRVLLVSGEPHMGERAWRNILKSDPSVDLVHFTILRPPQKQDATPVNELSLIAFPTRELFEEKISDFDLVIFDRYRQRGILPSNYLGNVVDYVRNGGALMIAASPDADEPLSLFAGILSDVLPARPRGPDIDAAFRPALTAAGRRHPVTADLPGAGPPGGEPAWGRWLRMSDLEARSGTTVMTGAGDRPLLILDRVGRGRVALLASDEAWLWQRGFEGGGPQAELLRRIAHWSMQEPDLEEEDLRAHVAGDTITIERRSLTPQPPPVDVEAPSGRSRNIRLTDHDDGIATASVAADEAGLWHISDGTRVVSVAVGDTGGREMADVRATIDTLAPLARASGGSTRFLSEDGVPELRRVDPDRPAAGGGWIGLRRNGAYEVTAVTQVSLLPAALALLLALGLLLGAWWREGR</sequence>
<keyword evidence="2" id="KW-1133">Transmembrane helix</keyword>
<dbReference type="Gene3D" id="3.40.50.880">
    <property type="match status" value="1"/>
</dbReference>
<feature type="transmembrane region" description="Helical" evidence="2">
    <location>
        <begin position="39"/>
        <end position="57"/>
    </location>
</feature>
<feature type="transmembrane region" description="Helical" evidence="2">
    <location>
        <begin position="12"/>
        <end position="32"/>
    </location>
</feature>
<organism evidence="3 4">
    <name type="scientific">Zavarzinia aquatilis</name>
    <dbReference type="NCBI Taxonomy" id="2211142"/>
    <lineage>
        <taxon>Bacteria</taxon>
        <taxon>Pseudomonadati</taxon>
        <taxon>Pseudomonadota</taxon>
        <taxon>Alphaproteobacteria</taxon>
        <taxon>Rhodospirillales</taxon>
        <taxon>Zavarziniaceae</taxon>
        <taxon>Zavarzinia</taxon>
    </lineage>
</organism>
<evidence type="ECO:0008006" key="5">
    <source>
        <dbReference type="Google" id="ProtNLM"/>
    </source>
</evidence>
<accession>A0A317EBK0</accession>
<dbReference type="OrthoDB" id="9769144at2"/>
<feature type="region of interest" description="Disordered" evidence="1">
    <location>
        <begin position="534"/>
        <end position="553"/>
    </location>
</feature>
<dbReference type="Proteomes" id="UP000245461">
    <property type="component" value="Unassembled WGS sequence"/>
</dbReference>
<evidence type="ECO:0000256" key="2">
    <source>
        <dbReference type="SAM" id="Phobius"/>
    </source>
</evidence>
<name>A0A317EBK0_9PROT</name>
<comment type="caution">
    <text evidence="3">The sequence shown here is derived from an EMBL/GenBank/DDBJ whole genome shotgun (WGS) entry which is preliminary data.</text>
</comment>
<evidence type="ECO:0000313" key="3">
    <source>
        <dbReference type="EMBL" id="PWR22693.1"/>
    </source>
</evidence>
<dbReference type="RefSeq" id="WP_109906256.1">
    <property type="nucleotide sequence ID" value="NZ_QGLE01000006.1"/>
</dbReference>
<dbReference type="AlphaFoldDB" id="A0A317EBK0"/>